<evidence type="ECO:0000313" key="3">
    <source>
        <dbReference type="Proteomes" id="UP001549110"/>
    </source>
</evidence>
<evidence type="ECO:0000313" key="2">
    <source>
        <dbReference type="EMBL" id="MET3525409.1"/>
    </source>
</evidence>
<dbReference type="RefSeq" id="WP_331929943.1">
    <property type="nucleotide sequence ID" value="NZ_JBEPLU010000001.1"/>
</dbReference>
<feature type="transmembrane region" description="Helical" evidence="1">
    <location>
        <begin position="186"/>
        <end position="210"/>
    </location>
</feature>
<dbReference type="Pfam" id="PF03929">
    <property type="entry name" value="PepSY_TM"/>
    <property type="match status" value="1"/>
</dbReference>
<proteinExistence type="predicted"/>
<comment type="caution">
    <text evidence="2">The sequence shown here is derived from an EMBL/GenBank/DDBJ whole genome shotgun (WGS) entry which is preliminary data.</text>
</comment>
<keyword evidence="1" id="KW-1133">Transmembrane helix</keyword>
<dbReference type="PANTHER" id="PTHR34219:SF3">
    <property type="entry name" value="BLL7967 PROTEIN"/>
    <property type="match status" value="1"/>
</dbReference>
<feature type="transmembrane region" description="Helical" evidence="1">
    <location>
        <begin position="136"/>
        <end position="165"/>
    </location>
</feature>
<feature type="transmembrane region" description="Helical" evidence="1">
    <location>
        <begin position="335"/>
        <end position="356"/>
    </location>
</feature>
<dbReference type="InterPro" id="IPR005625">
    <property type="entry name" value="PepSY-ass_TM"/>
</dbReference>
<accession>A0ABV2EEF5</accession>
<evidence type="ECO:0000256" key="1">
    <source>
        <dbReference type="SAM" id="Phobius"/>
    </source>
</evidence>
<name>A0ABV2EEF5_9CAUL</name>
<organism evidence="2 3">
    <name type="scientific">Phenylobacterium koreense</name>
    <dbReference type="NCBI Taxonomy" id="266125"/>
    <lineage>
        <taxon>Bacteria</taxon>
        <taxon>Pseudomonadati</taxon>
        <taxon>Pseudomonadota</taxon>
        <taxon>Alphaproteobacteria</taxon>
        <taxon>Caulobacterales</taxon>
        <taxon>Caulobacteraceae</taxon>
        <taxon>Phenylobacterium</taxon>
    </lineage>
</organism>
<dbReference type="EMBL" id="JBEPLU010000001">
    <property type="protein sequence ID" value="MET3525409.1"/>
    <property type="molecule type" value="Genomic_DNA"/>
</dbReference>
<sequence>MSRTALRNWCFVHKWTSLICTAFLLLLCVTGLPLIFHEEIDTALGRHPAQADVPAGARPADLDRIAADALQRRPGERLQYVSFEDHAPVVYVTTGERLDSIDGHTATYDAHTGRMLDAPPLDEGVMYFLFRLHYDMFAGIGGTLFLGLMGLLFVAAVVSGVVIYAPFMRRLPFGTVRSDRSPRLKWLDLHNLIGATTLAWVLVVGLTGVINTLATPILQLWQAGQLAEMTAQYKGRPPPTDLASLQGAVNTAKQAIPGMTPSIVAYPGTPFSSRNHYAVFMHGESPVTSRILKPAIIDAETGELTEARDMPWYAVTLFLSQPLHFGDYGGMTMKVLWAILDVLSIIVLASGLYLWLARRRKPLETRVLEQLERRAGGPAAAMSERRS</sequence>
<keyword evidence="1" id="KW-0472">Membrane</keyword>
<protein>
    <submittedName>
        <fullName evidence="2">Iron-regulated membrane protein</fullName>
    </submittedName>
</protein>
<keyword evidence="1" id="KW-0812">Transmembrane</keyword>
<dbReference type="PANTHER" id="PTHR34219">
    <property type="entry name" value="IRON-REGULATED INNER MEMBRANE PROTEIN-RELATED"/>
    <property type="match status" value="1"/>
</dbReference>
<reference evidence="2 3" key="1">
    <citation type="submission" date="2024-06" db="EMBL/GenBank/DDBJ databases">
        <title>Genomic Encyclopedia of Type Strains, Phase IV (KMG-IV): sequencing the most valuable type-strain genomes for metagenomic binning, comparative biology and taxonomic classification.</title>
        <authorList>
            <person name="Goeker M."/>
        </authorList>
    </citation>
    <scope>NUCLEOTIDE SEQUENCE [LARGE SCALE GENOMIC DNA]</scope>
    <source>
        <strain evidence="2 3">DSM 17809</strain>
    </source>
</reference>
<gene>
    <name evidence="2" type="ORF">ABID41_000504</name>
</gene>
<keyword evidence="3" id="KW-1185">Reference proteome</keyword>
<feature type="transmembrane region" description="Helical" evidence="1">
    <location>
        <begin position="12"/>
        <end position="36"/>
    </location>
</feature>
<dbReference type="Proteomes" id="UP001549110">
    <property type="component" value="Unassembled WGS sequence"/>
</dbReference>